<keyword evidence="3" id="KW-1185">Reference proteome</keyword>
<protein>
    <recommendedName>
        <fullName evidence="1">Glucose-methanol-choline oxidoreductase C-terminal domain-containing protein</fullName>
    </recommendedName>
</protein>
<dbReference type="InterPro" id="IPR036188">
    <property type="entry name" value="FAD/NAD-bd_sf"/>
</dbReference>
<evidence type="ECO:0000313" key="2">
    <source>
        <dbReference type="EMBL" id="GAA5113441.1"/>
    </source>
</evidence>
<dbReference type="EMBL" id="BAABJO010000003">
    <property type="protein sequence ID" value="GAA5113441.1"/>
    <property type="molecule type" value="Genomic_DNA"/>
</dbReference>
<accession>A0ABP9NHF2</accession>
<evidence type="ECO:0000313" key="3">
    <source>
        <dbReference type="Proteomes" id="UP001500804"/>
    </source>
</evidence>
<comment type="caution">
    <text evidence="2">The sequence shown here is derived from an EMBL/GenBank/DDBJ whole genome shotgun (WGS) entry which is preliminary data.</text>
</comment>
<name>A0ABP9NHF2_9PSEU</name>
<reference evidence="3" key="1">
    <citation type="journal article" date="2019" name="Int. J. Syst. Evol. Microbiol.">
        <title>The Global Catalogue of Microorganisms (GCM) 10K type strain sequencing project: providing services to taxonomists for standard genome sequencing and annotation.</title>
        <authorList>
            <consortium name="The Broad Institute Genomics Platform"/>
            <consortium name="The Broad Institute Genome Sequencing Center for Infectious Disease"/>
            <person name="Wu L."/>
            <person name="Ma J."/>
        </authorList>
    </citation>
    <scope>NUCLEOTIDE SEQUENCE [LARGE SCALE GENOMIC DNA]</scope>
    <source>
        <strain evidence="3">JCM 18302</strain>
    </source>
</reference>
<sequence>MPARPGIDQPFGPSVVDEDLKIVGTEHVYVCDMFVMPIASAANPVRTLAALALRLSQHPA</sequence>
<dbReference type="InterPro" id="IPR007867">
    <property type="entry name" value="GMC_OxRtase_C"/>
</dbReference>
<evidence type="ECO:0000259" key="1">
    <source>
        <dbReference type="Pfam" id="PF05199"/>
    </source>
</evidence>
<dbReference type="SUPFAM" id="SSF51905">
    <property type="entry name" value="FAD/NAD(P)-binding domain"/>
    <property type="match status" value="1"/>
</dbReference>
<dbReference type="Proteomes" id="UP001500804">
    <property type="component" value="Unassembled WGS sequence"/>
</dbReference>
<feature type="domain" description="Glucose-methanol-choline oxidoreductase C-terminal" evidence="1">
    <location>
        <begin position="13"/>
        <end position="52"/>
    </location>
</feature>
<dbReference type="Pfam" id="PF05199">
    <property type="entry name" value="GMC_oxred_C"/>
    <property type="match status" value="1"/>
</dbReference>
<gene>
    <name evidence="2" type="ORF">GCM10023320_09040</name>
</gene>
<organism evidence="2 3">
    <name type="scientific">Pseudonocardia adelaidensis</name>
    <dbReference type="NCBI Taxonomy" id="648754"/>
    <lineage>
        <taxon>Bacteria</taxon>
        <taxon>Bacillati</taxon>
        <taxon>Actinomycetota</taxon>
        <taxon>Actinomycetes</taxon>
        <taxon>Pseudonocardiales</taxon>
        <taxon>Pseudonocardiaceae</taxon>
        <taxon>Pseudonocardia</taxon>
    </lineage>
</organism>
<dbReference type="Gene3D" id="3.50.50.60">
    <property type="entry name" value="FAD/NAD(P)-binding domain"/>
    <property type="match status" value="1"/>
</dbReference>
<proteinExistence type="predicted"/>